<feature type="domain" description="MurL C-terminal" evidence="9">
    <location>
        <begin position="315"/>
        <end position="407"/>
    </location>
</feature>
<evidence type="ECO:0000256" key="5">
    <source>
        <dbReference type="ARBA" id="ARBA00022741"/>
    </source>
</evidence>
<comment type="similarity">
    <text evidence="7">Belongs to the MurCDEF family.</text>
</comment>
<feature type="binding site" evidence="7">
    <location>
        <begin position="518"/>
        <end position="524"/>
    </location>
    <ligand>
        <name>ATP</name>
        <dbReference type="ChEBI" id="CHEBI:30616"/>
    </ligand>
</feature>
<dbReference type="Pfam" id="PF08245">
    <property type="entry name" value="Mur_ligase_M"/>
    <property type="match status" value="1"/>
</dbReference>
<dbReference type="Gene3D" id="3.40.50.720">
    <property type="entry name" value="NAD(P)-binding Rossmann-like Domain"/>
    <property type="match status" value="1"/>
</dbReference>
<dbReference type="GO" id="GO:0008360">
    <property type="term" value="P:regulation of cell shape"/>
    <property type="evidence" value="ECO:0007669"/>
    <property type="project" value="UniProtKB-KW"/>
</dbReference>
<reference evidence="11 12" key="1">
    <citation type="journal article" date="2016" name="Nat. Commun.">
        <title>Thousands of microbial genomes shed light on interconnected biogeochemical processes in an aquifer system.</title>
        <authorList>
            <person name="Anantharaman K."/>
            <person name="Brown C.T."/>
            <person name="Hug L.A."/>
            <person name="Sharon I."/>
            <person name="Castelle C.J."/>
            <person name="Probst A.J."/>
            <person name="Thomas B.C."/>
            <person name="Singh A."/>
            <person name="Wilkins M.J."/>
            <person name="Karaoz U."/>
            <person name="Brodie E.L."/>
            <person name="Williams K.H."/>
            <person name="Hubbard S.S."/>
            <person name="Banfield J.F."/>
        </authorList>
    </citation>
    <scope>NUCLEOTIDE SEQUENCE [LARGE SCALE GENOMIC DNA]</scope>
</reference>
<dbReference type="NCBIfam" id="TIGR01087">
    <property type="entry name" value="murD"/>
    <property type="match status" value="1"/>
</dbReference>
<proteinExistence type="inferred from homology"/>
<name>A0A1F5JLP0_9BACT</name>
<evidence type="ECO:0000256" key="4">
    <source>
        <dbReference type="ARBA" id="ARBA00022598"/>
    </source>
</evidence>
<dbReference type="InterPro" id="IPR058741">
    <property type="entry name" value="MurL_C"/>
</dbReference>
<dbReference type="GO" id="GO:0005524">
    <property type="term" value="F:ATP binding"/>
    <property type="evidence" value="ECO:0007669"/>
    <property type="project" value="UniProtKB-UniRule"/>
</dbReference>
<dbReference type="Gene3D" id="3.40.1190.10">
    <property type="entry name" value="Mur-like, catalytic domain"/>
    <property type="match status" value="1"/>
</dbReference>
<dbReference type="Pfam" id="PF26298">
    <property type="entry name" value="MurL_epimerase_C"/>
    <property type="match status" value="1"/>
</dbReference>
<dbReference type="PANTHER" id="PTHR43692:SF1">
    <property type="entry name" value="UDP-N-ACETYLMURAMOYLALANINE--D-GLUTAMATE LIGASE"/>
    <property type="match status" value="1"/>
</dbReference>
<dbReference type="HAMAP" id="MF_00639">
    <property type="entry name" value="MurD"/>
    <property type="match status" value="1"/>
</dbReference>
<comment type="pathway">
    <text evidence="2 7">Cell wall biogenesis; peptidoglycan biosynthesis.</text>
</comment>
<evidence type="ECO:0000259" key="10">
    <source>
        <dbReference type="Pfam" id="PF26299"/>
    </source>
</evidence>
<keyword evidence="6 7" id="KW-0067">ATP-binding</keyword>
<organism evidence="11 12">
    <name type="scientific">Candidatus Daviesbacteria bacterium RIFCSPHIGHO2_01_FULL_40_11</name>
    <dbReference type="NCBI Taxonomy" id="1797762"/>
    <lineage>
        <taxon>Bacteria</taxon>
        <taxon>Candidatus Daviesiibacteriota</taxon>
    </lineage>
</organism>
<keyword evidence="7" id="KW-0133">Cell shape</keyword>
<dbReference type="InterPro" id="IPR005762">
    <property type="entry name" value="MurD"/>
</dbReference>
<dbReference type="SUPFAM" id="SSF53623">
    <property type="entry name" value="MurD-like peptide ligases, catalytic domain"/>
    <property type="match status" value="1"/>
</dbReference>
<evidence type="ECO:0000256" key="3">
    <source>
        <dbReference type="ARBA" id="ARBA00022490"/>
    </source>
</evidence>
<evidence type="ECO:0000256" key="2">
    <source>
        <dbReference type="ARBA" id="ARBA00004752"/>
    </source>
</evidence>
<evidence type="ECO:0000313" key="12">
    <source>
        <dbReference type="Proteomes" id="UP000177555"/>
    </source>
</evidence>
<dbReference type="EMBL" id="MFCP01000004">
    <property type="protein sequence ID" value="OGE29581.1"/>
    <property type="molecule type" value="Genomic_DNA"/>
</dbReference>
<dbReference type="GO" id="GO:0051301">
    <property type="term" value="P:cell division"/>
    <property type="evidence" value="ECO:0007669"/>
    <property type="project" value="UniProtKB-KW"/>
</dbReference>
<dbReference type="PANTHER" id="PTHR43692">
    <property type="entry name" value="UDP-N-ACETYLMURAMOYLALANINE--D-GLUTAMATE LIGASE"/>
    <property type="match status" value="1"/>
</dbReference>
<keyword evidence="5 7" id="KW-0547">Nucleotide-binding</keyword>
<keyword evidence="7" id="KW-0573">Peptidoglycan synthesis</keyword>
<comment type="caution">
    <text evidence="11">The sequence shown here is derived from an EMBL/GenBank/DDBJ whole genome shotgun (WGS) entry which is preliminary data.</text>
</comment>
<comment type="function">
    <text evidence="7">Cell wall formation. Catalyzes the addition of glutamate to the nucleotide precursor UDP-N-acetylmuramoyl-L-alanine (UMA).</text>
</comment>
<dbReference type="GO" id="GO:0005737">
    <property type="term" value="C:cytoplasm"/>
    <property type="evidence" value="ECO:0007669"/>
    <property type="project" value="UniProtKB-SubCell"/>
</dbReference>
<dbReference type="GO" id="GO:0008764">
    <property type="term" value="F:UDP-N-acetylmuramoylalanine-D-glutamate ligase activity"/>
    <property type="evidence" value="ECO:0007669"/>
    <property type="project" value="UniProtKB-UniRule"/>
</dbReference>
<keyword evidence="4 7" id="KW-0436">Ligase</keyword>
<dbReference type="InterPro" id="IPR036565">
    <property type="entry name" value="Mur-like_cat_sf"/>
</dbReference>
<comment type="subcellular location">
    <subcellularLocation>
        <location evidence="1 7">Cytoplasm</location>
    </subcellularLocation>
</comment>
<evidence type="ECO:0000313" key="11">
    <source>
        <dbReference type="EMBL" id="OGE29581.1"/>
    </source>
</evidence>
<dbReference type="EC" id="6.3.2.9" evidence="7"/>
<dbReference type="GO" id="GO:0009252">
    <property type="term" value="P:peptidoglycan biosynthetic process"/>
    <property type="evidence" value="ECO:0007669"/>
    <property type="project" value="UniProtKB-UniRule"/>
</dbReference>
<accession>A0A1F5JLP0</accession>
<dbReference type="UniPathway" id="UPA00219"/>
<evidence type="ECO:0000256" key="6">
    <source>
        <dbReference type="ARBA" id="ARBA00022840"/>
    </source>
</evidence>
<dbReference type="Proteomes" id="UP000177555">
    <property type="component" value="Unassembled WGS sequence"/>
</dbReference>
<evidence type="ECO:0000259" key="9">
    <source>
        <dbReference type="Pfam" id="PF26298"/>
    </source>
</evidence>
<protein>
    <recommendedName>
        <fullName evidence="7">UDP-N-acetylmuramoylalanine--D-glutamate ligase</fullName>
        <ecNumber evidence="7">6.3.2.9</ecNumber>
    </recommendedName>
    <alternativeName>
        <fullName evidence="7">D-glutamic acid-adding enzyme</fullName>
    </alternativeName>
    <alternativeName>
        <fullName evidence="7">UDP-N-acetylmuramoyl-L-alanyl-D-glutamate synthetase</fullName>
    </alternativeName>
</protein>
<dbReference type="InterPro" id="IPR058740">
    <property type="entry name" value="MurL_N"/>
</dbReference>
<keyword evidence="7" id="KW-0961">Cell wall biogenesis/degradation</keyword>
<dbReference type="Pfam" id="PF21799">
    <property type="entry name" value="MurD-like_N"/>
    <property type="match status" value="1"/>
</dbReference>
<keyword evidence="7" id="KW-0132">Cell division</keyword>
<feature type="domain" description="Mur ligase central" evidence="8">
    <location>
        <begin position="516"/>
        <end position="675"/>
    </location>
</feature>
<dbReference type="Gene3D" id="3.90.190.20">
    <property type="entry name" value="Mur ligase, C-terminal domain"/>
    <property type="match status" value="1"/>
</dbReference>
<dbReference type="InterPro" id="IPR013221">
    <property type="entry name" value="Mur_ligase_cen"/>
</dbReference>
<gene>
    <name evidence="7" type="primary">murD</name>
    <name evidence="11" type="ORF">A2867_00265</name>
</gene>
<keyword evidence="7" id="KW-0131">Cell cycle</keyword>
<comment type="catalytic activity">
    <reaction evidence="7">
        <text>UDP-N-acetyl-alpha-D-muramoyl-L-alanine + D-glutamate + ATP = UDP-N-acetyl-alpha-D-muramoyl-L-alanyl-D-glutamate + ADP + phosphate + H(+)</text>
        <dbReference type="Rhea" id="RHEA:16429"/>
        <dbReference type="ChEBI" id="CHEBI:15378"/>
        <dbReference type="ChEBI" id="CHEBI:29986"/>
        <dbReference type="ChEBI" id="CHEBI:30616"/>
        <dbReference type="ChEBI" id="CHEBI:43474"/>
        <dbReference type="ChEBI" id="CHEBI:83898"/>
        <dbReference type="ChEBI" id="CHEBI:83900"/>
        <dbReference type="ChEBI" id="CHEBI:456216"/>
        <dbReference type="EC" id="6.3.2.9"/>
    </reaction>
</comment>
<evidence type="ECO:0000259" key="8">
    <source>
        <dbReference type="Pfam" id="PF08245"/>
    </source>
</evidence>
<sequence>MNFDELKDKHRQLIYEDFKILSENGNLKITFNFLLTPNIKFMPELTVPNVSEGRLKEIGSGVLQNLVFNLGMIELLSYWKAACSPQIIIKAGFLDQDQIAFWKKLLVKGLGEFFYNNKIDFTQKDLVEFKIENRQKLSLYYGELKDRDLVLVGGGKDSALTLESDSQKGKEFQCLVLNPTEAAIKIAKVGGCKNSIIIKRIIDPALIKLNEQGYLNGHTPFSAYLAFLSTLAGVLYDYKNLVVSNEASSNEGNVKWMGQEINHQYSKTGEFEQDFRDYSKKYLSPSVNYFSFLSSLGELQVAESFSKMEKYHKLFRSCNKGSKQGIWCGKCPKCVSTYLLLYPFLGKKVAEIFGKNLLDDENLIPIVHGLLRENDQVKPFECVATVEEIKLAISLSVERAKKNGEEIPKVLQSFQTILILGLGREGLSVLKFLKEKFPFKKVDAADRKEYLKLPKNVGKTFFGENYLSSLTSYDVIIKSPGIPFFADIQRAKEEGKIITSPTAIFLKNCKGKVIGVTGTKGKSTTASLIYEVFKKGGLRAHLIGNIGAPALDFLKEDSKDSIFVYELSSFQLEDLDVSPYIAVMTNIYPEHLDHHGNFSTYVKAKNNITKFQTQKDYLIYNKDIPGLKLIAQVSKAKKISFSKEDKQIVENLVHKDTIPLLGEFNLLNIMPAIIIGRLFKIPDEKIEEAIINFKPLPHRLEFVGEVSRIRFYNDSLSTIPEATVEALSALGRNVATLIAGGFDRGLDYSILGEAIAKSHIKTLILFPDTGIKIWDATSKYSKKPPQKFDVEYMGKAVKIAFEVTEPGKICLLSPASTSFNLFRDFEDRGNQFKDWVRKLGAD</sequence>
<dbReference type="InterPro" id="IPR036615">
    <property type="entry name" value="Mur_ligase_C_dom_sf"/>
</dbReference>
<evidence type="ECO:0000256" key="1">
    <source>
        <dbReference type="ARBA" id="ARBA00004496"/>
    </source>
</evidence>
<feature type="domain" description="MurL N-terminal" evidence="10">
    <location>
        <begin position="8"/>
        <end position="292"/>
    </location>
</feature>
<dbReference type="AlphaFoldDB" id="A0A1F5JLP0"/>
<dbReference type="SUPFAM" id="SSF53244">
    <property type="entry name" value="MurD-like peptide ligases, peptide-binding domain"/>
    <property type="match status" value="1"/>
</dbReference>
<dbReference type="GO" id="GO:0071555">
    <property type="term" value="P:cell wall organization"/>
    <property type="evidence" value="ECO:0007669"/>
    <property type="project" value="UniProtKB-KW"/>
</dbReference>
<dbReference type="Pfam" id="PF26299">
    <property type="entry name" value="MurL_N"/>
    <property type="match status" value="1"/>
</dbReference>
<evidence type="ECO:0000256" key="7">
    <source>
        <dbReference type="HAMAP-Rule" id="MF_00639"/>
    </source>
</evidence>
<keyword evidence="3 7" id="KW-0963">Cytoplasm</keyword>